<proteinExistence type="inferred from homology"/>
<evidence type="ECO:0000313" key="4">
    <source>
        <dbReference type="EMBL" id="KHN25809.1"/>
    </source>
</evidence>
<dbReference type="InterPro" id="IPR016089">
    <property type="entry name" value="Chalcone_isomerase_bundle_sf"/>
</dbReference>
<dbReference type="InterPro" id="IPR036298">
    <property type="entry name" value="Chalcone_isomerase_sf"/>
</dbReference>
<dbReference type="AlphaFoldDB" id="A0A0B2R0N3"/>
<feature type="domain" description="Chalcone isomerase" evidence="3">
    <location>
        <begin position="50"/>
        <end position="247"/>
    </location>
</feature>
<organism evidence="4">
    <name type="scientific">Glycine soja</name>
    <name type="common">Wild soybean</name>
    <dbReference type="NCBI Taxonomy" id="3848"/>
    <lineage>
        <taxon>Eukaryota</taxon>
        <taxon>Viridiplantae</taxon>
        <taxon>Streptophyta</taxon>
        <taxon>Embryophyta</taxon>
        <taxon>Tracheophyta</taxon>
        <taxon>Spermatophyta</taxon>
        <taxon>Magnoliopsida</taxon>
        <taxon>eudicotyledons</taxon>
        <taxon>Gunneridae</taxon>
        <taxon>Pentapetalae</taxon>
        <taxon>rosids</taxon>
        <taxon>fabids</taxon>
        <taxon>Fabales</taxon>
        <taxon>Fabaceae</taxon>
        <taxon>Papilionoideae</taxon>
        <taxon>50 kb inversion clade</taxon>
        <taxon>NPAAA clade</taxon>
        <taxon>indigoferoid/millettioid clade</taxon>
        <taxon>Phaseoleae</taxon>
        <taxon>Glycine</taxon>
        <taxon>Glycine subgen. Soja</taxon>
    </lineage>
</organism>
<reference evidence="4" key="1">
    <citation type="submission" date="2014-07" db="EMBL/GenBank/DDBJ databases">
        <title>Identification of a novel salt tolerance gene in wild soybean by whole-genome sequencing.</title>
        <authorList>
            <person name="Lam H.-M."/>
            <person name="Qi X."/>
            <person name="Li M.-W."/>
            <person name="Liu X."/>
            <person name="Xie M."/>
            <person name="Ni M."/>
            <person name="Xu X."/>
        </authorList>
    </citation>
    <scope>NUCLEOTIDE SEQUENCE [LARGE SCALE GENOMIC DNA]</scope>
    <source>
        <tissue evidence="4">Root</tissue>
    </source>
</reference>
<dbReference type="PANTHER" id="PTHR47588:SF1">
    <property type="entry name" value="CHALCONE--FLAVANONE ISOMERASE 3-RELATED"/>
    <property type="match status" value="1"/>
</dbReference>
<accession>A0A0B2R0N3</accession>
<dbReference type="Gene3D" id="1.10.890.20">
    <property type="match status" value="1"/>
</dbReference>
<dbReference type="GO" id="GO:0009813">
    <property type="term" value="P:flavonoid biosynthetic process"/>
    <property type="evidence" value="ECO:0007669"/>
    <property type="project" value="UniProtKB-UniPathway"/>
</dbReference>
<keyword evidence="4" id="KW-0413">Isomerase</keyword>
<evidence type="ECO:0000259" key="3">
    <source>
        <dbReference type="Pfam" id="PF02431"/>
    </source>
</evidence>
<name>A0A0B2R0N3_GLYSO</name>
<dbReference type="UniPathway" id="UPA00154"/>
<dbReference type="Pfam" id="PF02431">
    <property type="entry name" value="Chalcone"/>
    <property type="match status" value="1"/>
</dbReference>
<dbReference type="EMBL" id="KN654172">
    <property type="protein sequence ID" value="KHN25809.1"/>
    <property type="molecule type" value="Genomic_DNA"/>
</dbReference>
<dbReference type="InterPro" id="IPR016088">
    <property type="entry name" value="Chalcone_isomerase_3-sand"/>
</dbReference>
<dbReference type="GO" id="GO:0016872">
    <property type="term" value="F:intramolecular lyase activity"/>
    <property type="evidence" value="ECO:0007669"/>
    <property type="project" value="InterPro"/>
</dbReference>
<dbReference type="Proteomes" id="UP000053555">
    <property type="component" value="Unassembled WGS sequence"/>
</dbReference>
<sequence>MNGGARATYRMGGLGTSHVVKGIEIDWKITRVNILQLNYFNLVATEEVLVDEITYPTKITTTKPLSLLGHGITDMEIHFIHVKFYSIGVYLEPEVVGHLDQFKGKSAKELEDNEEFFNALISAPVEKFIRLVVIKEIKGAQYGVQIETAVRDRLAAEDKYEEEEEEALEKVIEFFQSKYFKKLSVITYHFPANSATAEIVVSLEGKEDSKYVIENANVVEAIKKWYLGGSSAVSSSTIQSLASTFSQELSK</sequence>
<evidence type="ECO:0000256" key="2">
    <source>
        <dbReference type="RuleBase" id="RU361158"/>
    </source>
</evidence>
<comment type="similarity">
    <text evidence="1 2">Belongs to the chalcone isomerase family.</text>
</comment>
<dbReference type="InterPro" id="IPR016087">
    <property type="entry name" value="Chalcone_isomerase"/>
</dbReference>
<gene>
    <name evidence="4" type="ORF">glysoja_038305</name>
</gene>
<protein>
    <recommendedName>
        <fullName evidence="2">Chalcone-flavonone isomerase family protein</fullName>
    </recommendedName>
</protein>
<dbReference type="Gene3D" id="3.50.70.10">
    <property type="match status" value="1"/>
</dbReference>
<dbReference type="SUPFAM" id="SSF54626">
    <property type="entry name" value="Chalcone isomerase"/>
    <property type="match status" value="1"/>
</dbReference>
<dbReference type="PANTHER" id="PTHR47588">
    <property type="entry name" value="CHALCONE--FLAVONONE ISOMERASE 3-RELATED"/>
    <property type="match status" value="1"/>
</dbReference>
<dbReference type="InterPro" id="IPR044191">
    <property type="entry name" value="CHI3-like"/>
</dbReference>
<evidence type="ECO:0000256" key="1">
    <source>
        <dbReference type="ARBA" id="ARBA00007166"/>
    </source>
</evidence>